<protein>
    <recommendedName>
        <fullName evidence="3">YokE-like PH domain-containing protein</fullName>
    </recommendedName>
</protein>
<evidence type="ECO:0000313" key="2">
    <source>
        <dbReference type="Proteomes" id="UP000192468"/>
    </source>
</evidence>
<dbReference type="EMBL" id="FWXH01000003">
    <property type="protein sequence ID" value="SMC21160.1"/>
    <property type="molecule type" value="Genomic_DNA"/>
</dbReference>
<accession>A0A1W1XBB1</accession>
<reference evidence="1 2" key="1">
    <citation type="submission" date="2017-04" db="EMBL/GenBank/DDBJ databases">
        <authorList>
            <person name="Afonso C.L."/>
            <person name="Miller P.J."/>
            <person name="Scott M.A."/>
            <person name="Spackman E."/>
            <person name="Goraichik I."/>
            <person name="Dimitrov K.M."/>
            <person name="Suarez D.L."/>
            <person name="Swayne D.E."/>
        </authorList>
    </citation>
    <scope>NUCLEOTIDE SEQUENCE [LARGE SCALE GENOMIC DNA]</scope>
    <source>
        <strain evidence="1 2">DSM 12555</strain>
    </source>
</reference>
<dbReference type="STRING" id="1121291.SAMN02745134_01209"/>
<sequence>MAEMITKNNLLQYKREDENFIYGVRGLLRLSFGKEILFNYMPMESLDFFVDATYNQAIDATLAVTDKRIMFISSKCISPNCSNLVYSFDIEEIGVRYRKVLGKREFVITSNGKELFEFTEPEIVFECYNKQRDKVEKIKLILSEYVFNN</sequence>
<evidence type="ECO:0008006" key="3">
    <source>
        <dbReference type="Google" id="ProtNLM"/>
    </source>
</evidence>
<proteinExistence type="predicted"/>
<keyword evidence="2" id="KW-1185">Reference proteome</keyword>
<dbReference type="RefSeq" id="WP_084114689.1">
    <property type="nucleotide sequence ID" value="NZ_FWXH01000003.1"/>
</dbReference>
<dbReference type="AlphaFoldDB" id="A0A1W1XBB1"/>
<name>A0A1W1XBB1_9CLOT</name>
<gene>
    <name evidence="1" type="ORF">SAMN02745134_01209</name>
</gene>
<dbReference type="Proteomes" id="UP000192468">
    <property type="component" value="Unassembled WGS sequence"/>
</dbReference>
<organism evidence="1 2">
    <name type="scientific">Clostridium acidisoli DSM 12555</name>
    <dbReference type="NCBI Taxonomy" id="1121291"/>
    <lineage>
        <taxon>Bacteria</taxon>
        <taxon>Bacillati</taxon>
        <taxon>Bacillota</taxon>
        <taxon>Clostridia</taxon>
        <taxon>Eubacteriales</taxon>
        <taxon>Clostridiaceae</taxon>
        <taxon>Clostridium</taxon>
    </lineage>
</organism>
<evidence type="ECO:0000313" key="1">
    <source>
        <dbReference type="EMBL" id="SMC21160.1"/>
    </source>
</evidence>